<proteinExistence type="predicted"/>
<protein>
    <submittedName>
        <fullName evidence="1">Uncharacterized protein</fullName>
    </submittedName>
</protein>
<reference evidence="1" key="1">
    <citation type="submission" date="2014-11" db="EMBL/GenBank/DDBJ databases">
        <authorList>
            <person name="Amaro Gonzalez C."/>
        </authorList>
    </citation>
    <scope>NUCLEOTIDE SEQUENCE</scope>
</reference>
<organism evidence="1">
    <name type="scientific">Anguilla anguilla</name>
    <name type="common">European freshwater eel</name>
    <name type="synonym">Muraena anguilla</name>
    <dbReference type="NCBI Taxonomy" id="7936"/>
    <lineage>
        <taxon>Eukaryota</taxon>
        <taxon>Metazoa</taxon>
        <taxon>Chordata</taxon>
        <taxon>Craniata</taxon>
        <taxon>Vertebrata</taxon>
        <taxon>Euteleostomi</taxon>
        <taxon>Actinopterygii</taxon>
        <taxon>Neopterygii</taxon>
        <taxon>Teleostei</taxon>
        <taxon>Anguilliformes</taxon>
        <taxon>Anguillidae</taxon>
        <taxon>Anguilla</taxon>
    </lineage>
</organism>
<sequence length="28" mass="3355">MRTCCYTQFGLRNCLYIVSMQCLGRKCY</sequence>
<name>A0A0E9SB88_ANGAN</name>
<dbReference type="AlphaFoldDB" id="A0A0E9SB88"/>
<accession>A0A0E9SB88</accession>
<evidence type="ECO:0000313" key="1">
    <source>
        <dbReference type="EMBL" id="JAH37950.1"/>
    </source>
</evidence>
<dbReference type="EMBL" id="GBXM01070627">
    <property type="protein sequence ID" value="JAH37950.1"/>
    <property type="molecule type" value="Transcribed_RNA"/>
</dbReference>
<reference evidence="1" key="2">
    <citation type="journal article" date="2015" name="Fish Shellfish Immunol.">
        <title>Early steps in the European eel (Anguilla anguilla)-Vibrio vulnificus interaction in the gills: Role of the RtxA13 toxin.</title>
        <authorList>
            <person name="Callol A."/>
            <person name="Pajuelo D."/>
            <person name="Ebbesson L."/>
            <person name="Teles M."/>
            <person name="MacKenzie S."/>
            <person name="Amaro C."/>
        </authorList>
    </citation>
    <scope>NUCLEOTIDE SEQUENCE</scope>
</reference>